<dbReference type="PANTHER" id="PTHR12631">
    <property type="entry name" value="ALPHA-L-IDURONIDASE"/>
    <property type="match status" value="1"/>
</dbReference>
<dbReference type="AlphaFoldDB" id="A0A6J5ZCD6"/>
<name>A0A6J5ZCD6_9ZZZZ</name>
<dbReference type="PANTHER" id="PTHR12631:SF10">
    <property type="entry name" value="BETA-XYLOSIDASE-LIKE PROTEIN-RELATED"/>
    <property type="match status" value="1"/>
</dbReference>
<evidence type="ECO:0000313" key="1">
    <source>
        <dbReference type="EMBL" id="CAB4339078.1"/>
    </source>
</evidence>
<accession>A0A6J5ZCD6</accession>
<reference evidence="1" key="1">
    <citation type="submission" date="2020-05" db="EMBL/GenBank/DDBJ databases">
        <authorList>
            <person name="Chiriac C."/>
            <person name="Salcher M."/>
            <person name="Ghai R."/>
            <person name="Kavagutti S V."/>
        </authorList>
    </citation>
    <scope>NUCLEOTIDE SEQUENCE</scope>
</reference>
<dbReference type="Gene3D" id="3.20.20.80">
    <property type="entry name" value="Glycosidases"/>
    <property type="match status" value="1"/>
</dbReference>
<dbReference type="InterPro" id="IPR017853">
    <property type="entry name" value="GH"/>
</dbReference>
<proteinExistence type="predicted"/>
<sequence>MVRALSIALLAAAVALVAPAAAGAGATMKTGVADDGLMQRTDGRAEPTAAIWQASGVEQSRVAVVWELVAPDPSSVRKPKGFDARNPDSPDYNWTSVDTAVTALRARGIKVELSVTTPAPIWASSVPSRHEPTYKPQPDEFADFVHAVAVRYGSRIASYALINEPNLWQWLTPQWSCSGATESSCVAASPEIYRELFRAGYSAIKEVQPSTPVWGGSLAPLGGPTRNDAHSSIGPLLFLRRLGCVTDDFLRDRSGPGCRNFRPVTFDALAHHPHSAWRAPNSSNDVADSVTIGTIPRLTSTIDRIQSRGGVLNGSAVGAASKTKRLDVEIDEYGVQTNPPDEWSGVSLRNQDNYLQEAAYMMWKNSRVKLFSQYLWQDEPLDKVSVTAGSWQSGLYFADRTPKPSAASFRNPFWVDLPRHSRRATVWGQVRPGGQTAVTVQSRTAGFARYAAIRTVMTNRSGFFVLTVPVRAKTAFRFYYGTDAVKTSSVRTVTPR</sequence>
<dbReference type="GO" id="GO:0004553">
    <property type="term" value="F:hydrolase activity, hydrolyzing O-glycosyl compounds"/>
    <property type="evidence" value="ECO:0007669"/>
    <property type="project" value="TreeGrafter"/>
</dbReference>
<organism evidence="1">
    <name type="scientific">freshwater metagenome</name>
    <dbReference type="NCBI Taxonomy" id="449393"/>
    <lineage>
        <taxon>unclassified sequences</taxon>
        <taxon>metagenomes</taxon>
        <taxon>ecological metagenomes</taxon>
    </lineage>
</organism>
<dbReference type="EMBL" id="CAESAO010000022">
    <property type="protein sequence ID" value="CAB4339078.1"/>
    <property type="molecule type" value="Genomic_DNA"/>
</dbReference>
<protein>
    <submittedName>
        <fullName evidence="1">Unannotated protein</fullName>
    </submittedName>
</protein>
<gene>
    <name evidence="1" type="ORF">UFOPK3522_00428</name>
</gene>
<dbReference type="SUPFAM" id="SSF51445">
    <property type="entry name" value="(Trans)glycosidases"/>
    <property type="match status" value="1"/>
</dbReference>
<dbReference type="InterPro" id="IPR051923">
    <property type="entry name" value="Glycosyl_Hydrolase_39"/>
</dbReference>